<dbReference type="InterPro" id="IPR043993">
    <property type="entry name" value="T4SS_pilin"/>
</dbReference>
<dbReference type="AlphaFoldDB" id="A0A1F8B899"/>
<dbReference type="EMBL" id="MGHC01000009">
    <property type="protein sequence ID" value="OGM60237.1"/>
    <property type="molecule type" value="Genomic_DNA"/>
</dbReference>
<evidence type="ECO:0000256" key="1">
    <source>
        <dbReference type="SAM" id="Phobius"/>
    </source>
</evidence>
<gene>
    <name evidence="2" type="ORF">A3A75_03750</name>
</gene>
<comment type="caution">
    <text evidence="2">The sequence shown here is derived from an EMBL/GenBank/DDBJ whole genome shotgun (WGS) entry which is preliminary data.</text>
</comment>
<keyword evidence="1" id="KW-0472">Membrane</keyword>
<protein>
    <submittedName>
        <fullName evidence="2">Uncharacterized protein</fullName>
    </submittedName>
</protein>
<evidence type="ECO:0000313" key="3">
    <source>
        <dbReference type="Proteomes" id="UP000179018"/>
    </source>
</evidence>
<sequence>MGNIAQSTQLQILPRGQFTPLENITLQGLAASAVNIILIIASLLFVFNLLFGGIKVILSGGDKEKLDIAKRQLVNSFLGIAIVFSSWAILGFVSQFFGIDLLTFDIPTL</sequence>
<feature type="transmembrane region" description="Helical" evidence="1">
    <location>
        <begin position="73"/>
        <end position="99"/>
    </location>
</feature>
<dbReference type="Pfam" id="PF18895">
    <property type="entry name" value="T4SS_pilin"/>
    <property type="match status" value="1"/>
</dbReference>
<keyword evidence="1" id="KW-0812">Transmembrane</keyword>
<evidence type="ECO:0000313" key="2">
    <source>
        <dbReference type="EMBL" id="OGM60237.1"/>
    </source>
</evidence>
<accession>A0A1F8B899</accession>
<name>A0A1F8B899_9BACT</name>
<organism evidence="2 3">
    <name type="scientific">Candidatus Woesebacteria bacterium RIFCSPLOWO2_01_FULL_39_10</name>
    <dbReference type="NCBI Taxonomy" id="1802516"/>
    <lineage>
        <taxon>Bacteria</taxon>
        <taxon>Candidatus Woeseibacteriota</taxon>
    </lineage>
</organism>
<feature type="transmembrane region" description="Helical" evidence="1">
    <location>
        <begin position="29"/>
        <end position="52"/>
    </location>
</feature>
<dbReference type="STRING" id="1802516.A3A75_03750"/>
<proteinExistence type="predicted"/>
<reference evidence="2 3" key="1">
    <citation type="journal article" date="2016" name="Nat. Commun.">
        <title>Thousands of microbial genomes shed light on interconnected biogeochemical processes in an aquifer system.</title>
        <authorList>
            <person name="Anantharaman K."/>
            <person name="Brown C.T."/>
            <person name="Hug L.A."/>
            <person name="Sharon I."/>
            <person name="Castelle C.J."/>
            <person name="Probst A.J."/>
            <person name="Thomas B.C."/>
            <person name="Singh A."/>
            <person name="Wilkins M.J."/>
            <person name="Karaoz U."/>
            <person name="Brodie E.L."/>
            <person name="Williams K.H."/>
            <person name="Hubbard S.S."/>
            <person name="Banfield J.F."/>
        </authorList>
    </citation>
    <scope>NUCLEOTIDE SEQUENCE [LARGE SCALE GENOMIC DNA]</scope>
</reference>
<dbReference type="Proteomes" id="UP000179018">
    <property type="component" value="Unassembled WGS sequence"/>
</dbReference>
<keyword evidence="1" id="KW-1133">Transmembrane helix</keyword>